<dbReference type="PANTHER" id="PTHR36307:SF1">
    <property type="entry name" value="FLAGELLA BASAL BODY P-RING FORMATION PROTEIN FLGA"/>
    <property type="match status" value="1"/>
</dbReference>
<keyword evidence="3 4" id="KW-0574">Periplasm</keyword>
<accession>A0A840WXY3</accession>
<dbReference type="SMART" id="SM00858">
    <property type="entry name" value="SAF"/>
    <property type="match status" value="1"/>
</dbReference>
<name>A0A840WXY3_9RHOB</name>
<protein>
    <recommendedName>
        <fullName evidence="4">Flagella basal body P-ring formation protein FlgA</fullName>
    </recommendedName>
</protein>
<evidence type="ECO:0000256" key="2">
    <source>
        <dbReference type="ARBA" id="ARBA00022729"/>
    </source>
</evidence>
<gene>
    <name evidence="6" type="ORF">FHS89_001244</name>
</gene>
<keyword evidence="7" id="KW-1185">Reference proteome</keyword>
<dbReference type="InterPro" id="IPR017585">
    <property type="entry name" value="SAF_FlgA"/>
</dbReference>
<dbReference type="CDD" id="cd11614">
    <property type="entry name" value="SAF_CpaB_FlgA_like"/>
    <property type="match status" value="1"/>
</dbReference>
<dbReference type="RefSeq" id="WP_221229286.1">
    <property type="nucleotide sequence ID" value="NZ_JACIJS010000003.1"/>
</dbReference>
<reference evidence="6 7" key="1">
    <citation type="submission" date="2020-08" db="EMBL/GenBank/DDBJ databases">
        <title>Genomic Encyclopedia of Type Strains, Phase IV (KMG-IV): sequencing the most valuable type-strain genomes for metagenomic binning, comparative biology and taxonomic classification.</title>
        <authorList>
            <person name="Goeker M."/>
        </authorList>
    </citation>
    <scope>NUCLEOTIDE SEQUENCE [LARGE SCALE GENOMIC DNA]</scope>
    <source>
        <strain evidence="6 7">DSM 103377</strain>
    </source>
</reference>
<comment type="function">
    <text evidence="4">Involved in the assembly process of the P-ring formation. It may associate with FlgF on the rod constituting a structure essential for the P-ring assembly or may act as a modulator protein for the P-ring assembly.</text>
</comment>
<dbReference type="AlphaFoldDB" id="A0A840WXY3"/>
<dbReference type="InterPro" id="IPR013974">
    <property type="entry name" value="SAF"/>
</dbReference>
<dbReference type="InterPro" id="IPR039246">
    <property type="entry name" value="Flagellar_FlgA"/>
</dbReference>
<dbReference type="NCBIfam" id="TIGR03170">
    <property type="entry name" value="flgA_cterm"/>
    <property type="match status" value="1"/>
</dbReference>
<comment type="caution">
    <text evidence="6">The sequence shown here is derived from an EMBL/GenBank/DDBJ whole genome shotgun (WGS) entry which is preliminary data.</text>
</comment>
<keyword evidence="4" id="KW-1005">Bacterial flagellum biogenesis</keyword>
<dbReference type="GO" id="GO:0044780">
    <property type="term" value="P:bacterial-type flagellum assembly"/>
    <property type="evidence" value="ECO:0007669"/>
    <property type="project" value="InterPro"/>
</dbReference>
<evidence type="ECO:0000256" key="1">
    <source>
        <dbReference type="ARBA" id="ARBA00004418"/>
    </source>
</evidence>
<evidence type="ECO:0000313" key="7">
    <source>
        <dbReference type="Proteomes" id="UP000553766"/>
    </source>
</evidence>
<comment type="subcellular location">
    <subcellularLocation>
        <location evidence="1 4">Periplasm</location>
    </subcellularLocation>
</comment>
<sequence length="138" mass="14610">MIRALILSLLITGPQAALADVLFATRTIRAAEVIDIGDVQRGQGDGPALRLEDVIGMEAQVTLYAGQPVHPSDVAVPAVIERNAPVILRFRQGALTIMAEGRALARARPGDIISVMNLQSRATVRGRVHPDGTVEVGS</sequence>
<dbReference type="GO" id="GO:0042597">
    <property type="term" value="C:periplasmic space"/>
    <property type="evidence" value="ECO:0007669"/>
    <property type="project" value="UniProtKB-SubCell"/>
</dbReference>
<keyword evidence="2 4" id="KW-0732">Signal</keyword>
<organism evidence="6 7">
    <name type="scientific">Rubricella aquisinus</name>
    <dbReference type="NCBI Taxonomy" id="2028108"/>
    <lineage>
        <taxon>Bacteria</taxon>
        <taxon>Pseudomonadati</taxon>
        <taxon>Pseudomonadota</taxon>
        <taxon>Alphaproteobacteria</taxon>
        <taxon>Rhodobacterales</taxon>
        <taxon>Paracoccaceae</taxon>
        <taxon>Rubricella</taxon>
    </lineage>
</organism>
<evidence type="ECO:0000313" key="6">
    <source>
        <dbReference type="EMBL" id="MBB5515234.1"/>
    </source>
</evidence>
<comment type="similarity">
    <text evidence="4">Belongs to the FlgA family.</text>
</comment>
<dbReference type="PANTHER" id="PTHR36307">
    <property type="entry name" value="FLAGELLA BASAL BODY P-RING FORMATION PROTEIN FLGA"/>
    <property type="match status" value="1"/>
</dbReference>
<feature type="domain" description="SAF" evidence="5">
    <location>
        <begin position="19"/>
        <end position="75"/>
    </location>
</feature>
<keyword evidence="6" id="KW-0966">Cell projection</keyword>
<dbReference type="Pfam" id="PF13144">
    <property type="entry name" value="ChapFlgA"/>
    <property type="match status" value="1"/>
</dbReference>
<feature type="chain" id="PRO_5033105100" description="Flagella basal body P-ring formation protein FlgA" evidence="4">
    <location>
        <begin position="20"/>
        <end position="138"/>
    </location>
</feature>
<feature type="signal peptide" evidence="4">
    <location>
        <begin position="1"/>
        <end position="19"/>
    </location>
</feature>
<dbReference type="Gene3D" id="2.30.30.760">
    <property type="match status" value="1"/>
</dbReference>
<evidence type="ECO:0000256" key="4">
    <source>
        <dbReference type="RuleBase" id="RU362063"/>
    </source>
</evidence>
<dbReference type="Proteomes" id="UP000553766">
    <property type="component" value="Unassembled WGS sequence"/>
</dbReference>
<dbReference type="EMBL" id="JACIJS010000003">
    <property type="protein sequence ID" value="MBB5515234.1"/>
    <property type="molecule type" value="Genomic_DNA"/>
</dbReference>
<proteinExistence type="inferred from homology"/>
<keyword evidence="6" id="KW-0969">Cilium</keyword>
<evidence type="ECO:0000256" key="3">
    <source>
        <dbReference type="ARBA" id="ARBA00022764"/>
    </source>
</evidence>
<keyword evidence="6" id="KW-0282">Flagellum</keyword>
<evidence type="ECO:0000259" key="5">
    <source>
        <dbReference type="SMART" id="SM00858"/>
    </source>
</evidence>